<dbReference type="EMBL" id="HF920634">
    <property type="protein sequence ID" value="CCV02001.1"/>
    <property type="molecule type" value="Genomic_DNA"/>
</dbReference>
<protein>
    <submittedName>
        <fullName evidence="1">Uncharacterized protein</fullName>
    </submittedName>
</protein>
<accession>W8W207</accession>
<dbReference type="RefSeq" id="YP_009010918.1">
    <property type="nucleotide sequence ID" value="NC_023615.1"/>
</dbReference>
<gene>
    <name evidence="1" type="primary">157R</name>
    <name evidence="1" type="ORF">IIV22A_157R</name>
</gene>
<organism evidence="1 2">
    <name type="scientific">Invertebrate iridescent virus 22</name>
    <dbReference type="NCBI Taxonomy" id="345198"/>
    <lineage>
        <taxon>Viruses</taxon>
        <taxon>Varidnaviria</taxon>
        <taxon>Bamfordvirae</taxon>
        <taxon>Nucleocytoviricota</taxon>
        <taxon>Megaviricetes</taxon>
        <taxon>Pimascovirales</taxon>
        <taxon>Pimascovirales incertae sedis</taxon>
        <taxon>Iridoviridae</taxon>
        <taxon>Betairidovirinae</taxon>
        <taxon>Chloriridovirus</taxon>
        <taxon>Chloriridovirus simulium1</taxon>
    </lineage>
</organism>
<name>W8W207_9VIRU</name>
<evidence type="ECO:0000313" key="1">
    <source>
        <dbReference type="EMBL" id="CCV02001.1"/>
    </source>
</evidence>
<dbReference type="Pfam" id="PF19162">
    <property type="entry name" value="DUF5844"/>
    <property type="match status" value="1"/>
</dbReference>
<dbReference type="GeneID" id="18501707"/>
<dbReference type="Proteomes" id="UP000141616">
    <property type="component" value="Segment"/>
</dbReference>
<evidence type="ECO:0000313" key="2">
    <source>
        <dbReference type="Proteomes" id="UP000141616"/>
    </source>
</evidence>
<reference evidence="1 2" key="1">
    <citation type="submission" date="2013-03" db="EMBL/GenBank/DDBJ databases">
        <title>Genomic and evolutionary features of invertebrate iridoviruse.</title>
        <authorList>
            <person name="Piegu B."/>
            <person name="Guizard S."/>
            <person name="Bideshi D."/>
            <person name="Spears T."/>
            <person name="Federici B."/>
            <person name="Bigot Y."/>
        </authorList>
    </citation>
    <scope>NUCLEOTIDE SEQUENCE [LARGE SCALE GENOMIC DNA]</scope>
    <source>
        <strain evidence="1">IIV22Aberystwyth</strain>
    </source>
</reference>
<dbReference type="InterPro" id="IPR043888">
    <property type="entry name" value="DUF5844"/>
</dbReference>
<proteinExistence type="predicted"/>
<dbReference type="KEGG" id="vg:18501707"/>
<sequence>MKTITNLVSVPAVVGVKNKMLSTLLATKNSKNQLLISILRERLFYLSHPSVSNLECSVNLSITNMCSPKGFEETIKDVLSLANFNPKEIEINHKVSSIIFKDVAAIKLLNILFKDYSNHPLHPIYLKWIQGSEWMTQFT</sequence>